<dbReference type="Gene3D" id="3.10.450.50">
    <property type="match status" value="1"/>
</dbReference>
<dbReference type="InterPro" id="IPR009959">
    <property type="entry name" value="Cyclase_SnoaL-like"/>
</dbReference>
<dbReference type="PANTHER" id="PTHR38436">
    <property type="entry name" value="POLYKETIDE CYCLASE SNOAL-LIKE DOMAIN"/>
    <property type="match status" value="1"/>
</dbReference>
<dbReference type="Proteomes" id="UP000285780">
    <property type="component" value="Unassembled WGS sequence"/>
</dbReference>
<evidence type="ECO:0000313" key="2">
    <source>
        <dbReference type="Proteomes" id="UP000285780"/>
    </source>
</evidence>
<name>A0A420E1K5_9FLAO</name>
<dbReference type="GO" id="GO:0030638">
    <property type="term" value="P:polyketide metabolic process"/>
    <property type="evidence" value="ECO:0007669"/>
    <property type="project" value="InterPro"/>
</dbReference>
<dbReference type="GO" id="GO:0016853">
    <property type="term" value="F:isomerase activity"/>
    <property type="evidence" value="ECO:0007669"/>
    <property type="project" value="UniProtKB-KW"/>
</dbReference>
<proteinExistence type="predicted"/>
<reference evidence="1 2" key="1">
    <citation type="submission" date="2018-09" db="EMBL/GenBank/DDBJ databases">
        <title>Genomic Encyclopedia of Archaeal and Bacterial Type Strains, Phase II (KMG-II): from individual species to whole genera.</title>
        <authorList>
            <person name="Goeker M."/>
        </authorList>
    </citation>
    <scope>NUCLEOTIDE SEQUENCE [LARGE SCALE GENOMIC DNA]</scope>
    <source>
        <strain evidence="1 2">DSM 16505</strain>
    </source>
</reference>
<dbReference type="PANTHER" id="PTHR38436:SF1">
    <property type="entry name" value="ESTER CYCLASE"/>
    <property type="match status" value="1"/>
</dbReference>
<dbReference type="AlphaFoldDB" id="A0A420E1K5"/>
<keyword evidence="1" id="KW-0413">Isomerase</keyword>
<dbReference type="SUPFAM" id="SSF54427">
    <property type="entry name" value="NTF2-like"/>
    <property type="match status" value="1"/>
</dbReference>
<sequence>MENNLEYNKQLVSDFYTAVDQQDYDAASAFLHKDFTFYVQVDNPIPGADGFVASEKKNFDAFGDFSFQIIDLIAEGNKVAAYMIHEGTHNKNPLMGLIPKGNTIRFSLMMWLTIEDGKIIEKRAHFDRTDIKEQAVR</sequence>
<keyword evidence="2" id="KW-1185">Reference proteome</keyword>
<gene>
    <name evidence="1" type="ORF">C8N26_1591</name>
</gene>
<dbReference type="RefSeq" id="WP_120186804.1">
    <property type="nucleotide sequence ID" value="NZ_RAQM01000008.1"/>
</dbReference>
<evidence type="ECO:0000313" key="1">
    <source>
        <dbReference type="EMBL" id="RKF03959.1"/>
    </source>
</evidence>
<comment type="caution">
    <text evidence="1">The sequence shown here is derived from an EMBL/GenBank/DDBJ whole genome shotgun (WGS) entry which is preliminary data.</text>
</comment>
<dbReference type="InterPro" id="IPR032710">
    <property type="entry name" value="NTF2-like_dom_sf"/>
</dbReference>
<dbReference type="Pfam" id="PF07366">
    <property type="entry name" value="SnoaL"/>
    <property type="match status" value="1"/>
</dbReference>
<accession>A0A420E1K5</accession>
<dbReference type="EMBL" id="RAQM01000008">
    <property type="protein sequence ID" value="RKF03959.1"/>
    <property type="molecule type" value="Genomic_DNA"/>
</dbReference>
<organism evidence="1 2">
    <name type="scientific">Tenacibaculum lutimaris</name>
    <dbReference type="NCBI Taxonomy" id="285258"/>
    <lineage>
        <taxon>Bacteria</taxon>
        <taxon>Pseudomonadati</taxon>
        <taxon>Bacteroidota</taxon>
        <taxon>Flavobacteriia</taxon>
        <taxon>Flavobacteriales</taxon>
        <taxon>Flavobacteriaceae</taxon>
        <taxon>Tenacibaculum</taxon>
    </lineage>
</organism>
<protein>
    <submittedName>
        <fullName evidence="1">Steroid delta-isomerase-like uncharacterized protein</fullName>
    </submittedName>
</protein>